<sequence>MRLTSVIAAAAATVLAAGVLAGPVSAQDYPTRPITMVVPFSAGGPTDTVARLVAQEMSGALGQQVVIENVGGAGGTIGAARVAKADPDGYTLLLHHIGMATSATLYRKLPFDALTDFSPVGLVTDVPMTIVARKDFPADDLKGLVGHVKANADKINMAHAGVGAASHLCGMLFQEALGTPLNTVPYKGTGPAINDLVGGQVDILCDQTTNTTGQIKGGAIKAYAVTTPTRVASLPDLPTTAEAGLPEVEVAVWHGIYAPKGTPDAVVQKLSAALQKALQSDLVKTRFAELGTEPVAQNRATPDVHAAFLKEEIERWRPVIQRAGTFAD</sequence>
<dbReference type="InterPro" id="IPR042100">
    <property type="entry name" value="Bug_dom1"/>
</dbReference>
<dbReference type="RefSeq" id="WP_377359802.1">
    <property type="nucleotide sequence ID" value="NZ_JBHTCM010000014.1"/>
</dbReference>
<name>A0ABW2KW21_9PROT</name>
<feature type="chain" id="PRO_5045575238" evidence="2">
    <location>
        <begin position="27"/>
        <end position="328"/>
    </location>
</feature>
<evidence type="ECO:0000313" key="3">
    <source>
        <dbReference type="EMBL" id="MFC7334237.1"/>
    </source>
</evidence>
<dbReference type="SUPFAM" id="SSF53850">
    <property type="entry name" value="Periplasmic binding protein-like II"/>
    <property type="match status" value="1"/>
</dbReference>
<protein>
    <submittedName>
        <fullName evidence="3">Tripartite tricarboxylate transporter substrate binding protein BugD</fullName>
    </submittedName>
</protein>
<dbReference type="Gene3D" id="3.40.190.10">
    <property type="entry name" value="Periplasmic binding protein-like II"/>
    <property type="match status" value="1"/>
</dbReference>
<dbReference type="InterPro" id="IPR005064">
    <property type="entry name" value="BUG"/>
</dbReference>
<dbReference type="EMBL" id="JBHTCM010000014">
    <property type="protein sequence ID" value="MFC7334237.1"/>
    <property type="molecule type" value="Genomic_DNA"/>
</dbReference>
<proteinExistence type="inferred from homology"/>
<keyword evidence="2" id="KW-0732">Signal</keyword>
<dbReference type="PANTHER" id="PTHR42928">
    <property type="entry name" value="TRICARBOXYLATE-BINDING PROTEIN"/>
    <property type="match status" value="1"/>
</dbReference>
<dbReference type="Pfam" id="PF03401">
    <property type="entry name" value="TctC"/>
    <property type="match status" value="1"/>
</dbReference>
<dbReference type="CDD" id="cd13576">
    <property type="entry name" value="PBP2_BugD_Asp"/>
    <property type="match status" value="1"/>
</dbReference>
<organism evidence="3 4">
    <name type="scientific">Rhodocista pekingensis</name>
    <dbReference type="NCBI Taxonomy" id="201185"/>
    <lineage>
        <taxon>Bacteria</taxon>
        <taxon>Pseudomonadati</taxon>
        <taxon>Pseudomonadota</taxon>
        <taxon>Alphaproteobacteria</taxon>
        <taxon>Rhodospirillales</taxon>
        <taxon>Azospirillaceae</taxon>
        <taxon>Rhodocista</taxon>
    </lineage>
</organism>
<dbReference type="Proteomes" id="UP001596456">
    <property type="component" value="Unassembled WGS sequence"/>
</dbReference>
<feature type="signal peptide" evidence="2">
    <location>
        <begin position="1"/>
        <end position="26"/>
    </location>
</feature>
<comment type="similarity">
    <text evidence="1">Belongs to the UPF0065 (bug) family.</text>
</comment>
<dbReference type="PIRSF" id="PIRSF017082">
    <property type="entry name" value="YflP"/>
    <property type="match status" value="1"/>
</dbReference>
<dbReference type="Gene3D" id="3.40.190.150">
    <property type="entry name" value="Bordetella uptake gene, domain 1"/>
    <property type="match status" value="1"/>
</dbReference>
<dbReference type="PANTHER" id="PTHR42928:SF5">
    <property type="entry name" value="BLR1237 PROTEIN"/>
    <property type="match status" value="1"/>
</dbReference>
<keyword evidence="4" id="KW-1185">Reference proteome</keyword>
<comment type="caution">
    <text evidence="3">The sequence shown here is derived from an EMBL/GenBank/DDBJ whole genome shotgun (WGS) entry which is preliminary data.</text>
</comment>
<gene>
    <name evidence="3" type="ORF">ACFQPS_13805</name>
</gene>
<evidence type="ECO:0000256" key="1">
    <source>
        <dbReference type="ARBA" id="ARBA00006987"/>
    </source>
</evidence>
<evidence type="ECO:0000313" key="4">
    <source>
        <dbReference type="Proteomes" id="UP001596456"/>
    </source>
</evidence>
<evidence type="ECO:0000256" key="2">
    <source>
        <dbReference type="SAM" id="SignalP"/>
    </source>
</evidence>
<reference evidence="4" key="1">
    <citation type="journal article" date="2019" name="Int. J. Syst. Evol. Microbiol.">
        <title>The Global Catalogue of Microorganisms (GCM) 10K type strain sequencing project: providing services to taxonomists for standard genome sequencing and annotation.</title>
        <authorList>
            <consortium name="The Broad Institute Genomics Platform"/>
            <consortium name="The Broad Institute Genome Sequencing Center for Infectious Disease"/>
            <person name="Wu L."/>
            <person name="Ma J."/>
        </authorList>
    </citation>
    <scope>NUCLEOTIDE SEQUENCE [LARGE SCALE GENOMIC DNA]</scope>
    <source>
        <strain evidence="4">CGMCC 1.16275</strain>
    </source>
</reference>
<accession>A0ABW2KW21</accession>